<dbReference type="GO" id="GO:0006606">
    <property type="term" value="P:protein import into nucleus"/>
    <property type="evidence" value="ECO:0007669"/>
    <property type="project" value="TreeGrafter"/>
</dbReference>
<sequence>LWFVVVRKFTVSMASNDKITAVPNTLGKEIGLSATWLNTHEFATFAFGNVKHSRDAKLNTRQGVVEVNLMKPDFVLGDPAASIMMHECHRVFYNLQRRRYGLLGGQTQVIDFVGISHQYRSSLRQSVGRLTRLLHDEEKAPGVNTDLLRLLYTIECVWHLVEFLVLDSNASSGAVVTSLLEWIRYHFPTPEQQATELLQSGTRDLEKQEDYWPVVKGLILQGQTMVARTLLRVHSCSETRCFQAAEQLLQSLPVYCVHDGLSVHKYKAQWQCWRNNVRMLIAAGNFGAEPHLEEVLRLVSGDRESWQNQLRQATCWYEYLPGFLLYTDSSCRYYQLSHYAHNCMRDYFEVTGRSREDPEFTFLDAMVLSVMDNDLPTLLANLQKFPDNHFSAVHITDLLYHAGLLEDSATGDGDDGEARSGGTAMPHGKLIHESLLYEFGSLLMSEGTYWLLGMGYLEFSSTEGLGAREALLARVPIRHEAQALKLIAVARKHNYPGVVMEICKVLMKRNLAQRRYGSALNWAIRSRDSAYVRDVANILLEHYCNHGELLCEKMIANLGSKMFLSSRLVFLKKYYDFRQLYRQLEYAQAAELLVSLMDSKIVPSYFWPCLMADVIPLLEFKEPIIPSRETLIVLDHLQMDLVPMLEQRQETLKRQKQQQDPGTVAKSLLGLTAAANAPRPDPMETEEQDQKDQTALIPKFSSNLLNNCTEDLINLLRLACNRNLSRAYIIEHTSGD</sequence>
<evidence type="ECO:0000256" key="8">
    <source>
        <dbReference type="ARBA" id="ARBA00023242"/>
    </source>
</evidence>
<dbReference type="GO" id="GO:0045893">
    <property type="term" value="P:positive regulation of DNA-templated transcription"/>
    <property type="evidence" value="ECO:0007669"/>
    <property type="project" value="TreeGrafter"/>
</dbReference>
<dbReference type="Pfam" id="PF07575">
    <property type="entry name" value="Nucleopor_Nup85"/>
    <property type="match status" value="1"/>
</dbReference>
<evidence type="ECO:0000256" key="7">
    <source>
        <dbReference type="ARBA" id="ARBA00023132"/>
    </source>
</evidence>
<keyword evidence="3 9" id="KW-0813">Transport</keyword>
<evidence type="ECO:0000256" key="1">
    <source>
        <dbReference type="ARBA" id="ARBA00004567"/>
    </source>
</evidence>
<evidence type="ECO:0000256" key="6">
    <source>
        <dbReference type="ARBA" id="ARBA00023010"/>
    </source>
</evidence>
<keyword evidence="8 9" id="KW-0539">Nucleus</keyword>
<dbReference type="AlphaFoldDB" id="A0A182J7C1"/>
<dbReference type="GO" id="GO:0031080">
    <property type="term" value="C:nuclear pore outer ring"/>
    <property type="evidence" value="ECO:0007669"/>
    <property type="project" value="TreeGrafter"/>
</dbReference>
<evidence type="ECO:0000256" key="2">
    <source>
        <dbReference type="ARBA" id="ARBA00005573"/>
    </source>
</evidence>
<comment type="subcellular location">
    <subcellularLocation>
        <location evidence="1 9">Nucleus</location>
        <location evidence="1 9">Nuclear pore complex</location>
    </subcellularLocation>
</comment>
<evidence type="ECO:0000313" key="10">
    <source>
        <dbReference type="EnsemblMetazoa" id="AATE012743-PA.1"/>
    </source>
</evidence>
<accession>A0A182J7C1</accession>
<dbReference type="PANTHER" id="PTHR13373">
    <property type="entry name" value="FROUNT PROTEIN-RELATED"/>
    <property type="match status" value="1"/>
</dbReference>
<evidence type="ECO:0000256" key="3">
    <source>
        <dbReference type="ARBA" id="ARBA00022448"/>
    </source>
</evidence>
<reference evidence="10" key="1">
    <citation type="submission" date="2022-08" db="UniProtKB">
        <authorList>
            <consortium name="EnsemblMetazoa"/>
        </authorList>
    </citation>
    <scope>IDENTIFICATION</scope>
    <source>
        <strain evidence="10">EBRO</strain>
    </source>
</reference>
<evidence type="ECO:0000256" key="9">
    <source>
        <dbReference type="RuleBase" id="RU365073"/>
    </source>
</evidence>
<dbReference type="VEuPathDB" id="VectorBase:AATE012743"/>
<organism evidence="10">
    <name type="scientific">Anopheles atroparvus</name>
    <name type="common">European mosquito</name>
    <dbReference type="NCBI Taxonomy" id="41427"/>
    <lineage>
        <taxon>Eukaryota</taxon>
        <taxon>Metazoa</taxon>
        <taxon>Ecdysozoa</taxon>
        <taxon>Arthropoda</taxon>
        <taxon>Hexapoda</taxon>
        <taxon>Insecta</taxon>
        <taxon>Pterygota</taxon>
        <taxon>Neoptera</taxon>
        <taxon>Endopterygota</taxon>
        <taxon>Diptera</taxon>
        <taxon>Nematocera</taxon>
        <taxon>Culicoidea</taxon>
        <taxon>Culicidae</taxon>
        <taxon>Anophelinae</taxon>
        <taxon>Anopheles</taxon>
    </lineage>
</organism>
<proteinExistence type="inferred from homology"/>
<dbReference type="InterPro" id="IPR011502">
    <property type="entry name" value="Nucleoporin_Nup85"/>
</dbReference>
<comment type="subunit">
    <text evidence="9">Component of the nuclear pore complex (NPC).</text>
</comment>
<evidence type="ECO:0000256" key="4">
    <source>
        <dbReference type="ARBA" id="ARBA00022816"/>
    </source>
</evidence>
<comment type="function">
    <text evidence="9">Functions as a component of the nuclear pore complex (NPC).</text>
</comment>
<keyword evidence="6 9" id="KW-0811">Translocation</keyword>
<keyword evidence="9" id="KW-0472">Membrane</keyword>
<keyword evidence="5 9" id="KW-0653">Protein transport</keyword>
<dbReference type="EnsemblMetazoa" id="AATE012743-RA">
    <property type="protein sequence ID" value="AATE012743-PA.1"/>
    <property type="gene ID" value="AATE012743"/>
</dbReference>
<keyword evidence="7 9" id="KW-0906">Nuclear pore complex</keyword>
<comment type="similarity">
    <text evidence="2 9">Belongs to the nucleoporin Nup85 family.</text>
</comment>
<dbReference type="GO" id="GO:0006406">
    <property type="term" value="P:mRNA export from nucleus"/>
    <property type="evidence" value="ECO:0007669"/>
    <property type="project" value="TreeGrafter"/>
</dbReference>
<keyword evidence="4 9" id="KW-0509">mRNA transport</keyword>
<name>A0A182J7C1_ANOAO</name>
<dbReference type="GO" id="GO:0031965">
    <property type="term" value="C:nuclear membrane"/>
    <property type="evidence" value="ECO:0007669"/>
    <property type="project" value="UniProtKB-UniRule"/>
</dbReference>
<evidence type="ECO:0000256" key="5">
    <source>
        <dbReference type="ARBA" id="ARBA00022927"/>
    </source>
</evidence>
<dbReference type="PANTHER" id="PTHR13373:SF21">
    <property type="entry name" value="NUCLEAR PORE COMPLEX PROTEIN NUP85"/>
    <property type="match status" value="1"/>
</dbReference>
<dbReference type="GO" id="GO:0017056">
    <property type="term" value="F:structural constituent of nuclear pore"/>
    <property type="evidence" value="ECO:0007669"/>
    <property type="project" value="TreeGrafter"/>
</dbReference>
<dbReference type="STRING" id="41427.A0A182J7C1"/>
<protein>
    <recommendedName>
        <fullName evidence="9">Nuclear pore complex protein Nup85</fullName>
    </recommendedName>
</protein>